<comment type="caution">
    <text evidence="2">The sequence shown here is derived from an EMBL/GenBank/DDBJ whole genome shotgun (WGS) entry which is preliminary data.</text>
</comment>
<keyword evidence="1" id="KW-0732">Signal</keyword>
<dbReference type="Proteomes" id="UP001301152">
    <property type="component" value="Unassembled WGS sequence"/>
</dbReference>
<evidence type="ECO:0000256" key="1">
    <source>
        <dbReference type="SAM" id="SignalP"/>
    </source>
</evidence>
<evidence type="ECO:0000313" key="2">
    <source>
        <dbReference type="EMBL" id="MCX2562769.1"/>
    </source>
</evidence>
<feature type="chain" id="PRO_5046389296" description="Lipoprotein" evidence="1">
    <location>
        <begin position="33"/>
        <end position="193"/>
    </location>
</feature>
<evidence type="ECO:0000313" key="3">
    <source>
        <dbReference type="Proteomes" id="UP001301152"/>
    </source>
</evidence>
<organism evidence="2 3">
    <name type="scientific">Acetobacter thailandicus</name>
    <dbReference type="NCBI Taxonomy" id="1502842"/>
    <lineage>
        <taxon>Bacteria</taxon>
        <taxon>Pseudomonadati</taxon>
        <taxon>Pseudomonadota</taxon>
        <taxon>Alphaproteobacteria</taxon>
        <taxon>Acetobacterales</taxon>
        <taxon>Acetobacteraceae</taxon>
        <taxon>Acetobacter</taxon>
    </lineage>
</organism>
<proteinExistence type="predicted"/>
<keyword evidence="3" id="KW-1185">Reference proteome</keyword>
<dbReference type="RefSeq" id="WP_086553411.1">
    <property type="nucleotide sequence ID" value="NZ_JAERKX010000001.1"/>
</dbReference>
<feature type="signal peptide" evidence="1">
    <location>
        <begin position="1"/>
        <end position="32"/>
    </location>
</feature>
<sequence>MLHMLTRSRRFSPHLVLAGFMALTLLSGCAEEEDKSLAFAPACPVTQIPPEAADYYLYDGKTPSFTNLVTRASILTLRGDCIAAGPKELTTRIALRFGITKGAALRDSTITLPWFIVVLHGDKIVNKHIFKHTFTVPANLANFTTDTKVVTVSLPIAPKNIASDYQFQVGFQLNKQQLEYNKNHKTGSDFRSY</sequence>
<reference evidence="2 3" key="1">
    <citation type="submission" date="2022-11" db="EMBL/GenBank/DDBJ databases">
        <title>Genome sequencing of Acetobacter type strain.</title>
        <authorList>
            <person name="Heo J."/>
            <person name="Lee D."/>
            <person name="Han B.-H."/>
            <person name="Hong S.-B."/>
            <person name="Kwon S.-W."/>
        </authorList>
    </citation>
    <scope>NUCLEOTIDE SEQUENCE [LARGE SCALE GENOMIC DNA]</scope>
    <source>
        <strain evidence="2 3">KACC 21253</strain>
    </source>
</reference>
<dbReference type="EMBL" id="JAPIUZ010000001">
    <property type="protein sequence ID" value="MCX2562769.1"/>
    <property type="molecule type" value="Genomic_DNA"/>
</dbReference>
<dbReference type="PROSITE" id="PS51257">
    <property type="entry name" value="PROKAR_LIPOPROTEIN"/>
    <property type="match status" value="1"/>
</dbReference>
<gene>
    <name evidence="2" type="ORF">OQ497_02130</name>
</gene>
<evidence type="ECO:0008006" key="4">
    <source>
        <dbReference type="Google" id="ProtNLM"/>
    </source>
</evidence>
<accession>A0ABT3QC10</accession>
<name>A0ABT3QC10_9PROT</name>
<protein>
    <recommendedName>
        <fullName evidence="4">Lipoprotein</fullName>
    </recommendedName>
</protein>